<name>A0A4R2GNX0_9BACT</name>
<dbReference type="Proteomes" id="UP000295221">
    <property type="component" value="Unassembled WGS sequence"/>
</dbReference>
<sequence>MKRFRRFQNKFYVIIKKQKDKQMKDKINKPALYAIIYAFISLLSTAESRANSNLDAPVLTLDAEMVWVNEFRVSWEAVNGATHYRIWVIDTEAEDQSTYLPLYSGKIIKANHAWVINLNPNSDYQCFIRAYNDNDKSVNSNIVQVRTKSPNIEPPVLEAATNITGTSFDVSWSSVEGTVVVYKLLVSDDDFHTLVPGFDSEYRPVTSITVSGLNPLTTYKYKVKAKDIAGENESSFSTTHNTTTLLHPPVALEATNIKHDRFTANWTSVVNTTGYNLWVVYNEQPLEGYWPFAVSDTTHTITGLESEKTYTYVVTSVAGAHSSDFSNAIEVTTIHETTPPPVALEATHISSAWFVINWEEVENADHYKIYISTDNFTSHVVDYEGVVAHGDHYPFDNLNFMFDEAQAETDYQYKLTSVSNGYESEFSNIINVSTTSKPDIPEIPVALSAVKVTSQSFVAHWEEAKDGIFYRVFVSDDDFETHLSGYGGIPVWWELTLKVEGLEPGKTYQYRIQASNETGRSDYSNIIEVTTESTGTSINPVAAAHISIYPSPAQNHISLEGLETNSTIDIYSITGAKMMRLDNQSGRANLDVSALVNGMYIIRINSEKGVVSRKIFINK</sequence>
<evidence type="ECO:0000313" key="3">
    <source>
        <dbReference type="EMBL" id="TCO11025.1"/>
    </source>
</evidence>
<dbReference type="PANTHER" id="PTHR46708">
    <property type="entry name" value="TENASCIN"/>
    <property type="match status" value="1"/>
</dbReference>
<proteinExistence type="predicted"/>
<feature type="domain" description="Fibronectin type-III" evidence="2">
    <location>
        <begin position="340"/>
        <end position="438"/>
    </location>
</feature>
<accession>A0A4R2GNX0</accession>
<dbReference type="SUPFAM" id="SSF49265">
    <property type="entry name" value="Fibronectin type III"/>
    <property type="match status" value="3"/>
</dbReference>
<dbReference type="EMBL" id="SLWK01000001">
    <property type="protein sequence ID" value="TCO11025.1"/>
    <property type="molecule type" value="Genomic_DNA"/>
</dbReference>
<dbReference type="InterPro" id="IPR013783">
    <property type="entry name" value="Ig-like_fold"/>
</dbReference>
<dbReference type="AlphaFoldDB" id="A0A4R2GNX0"/>
<dbReference type="SMART" id="SM00060">
    <property type="entry name" value="FN3"/>
    <property type="match status" value="5"/>
</dbReference>
<dbReference type="PANTHER" id="PTHR46708:SF2">
    <property type="entry name" value="FIBRONECTIN TYPE-III DOMAIN-CONTAINING PROTEIN"/>
    <property type="match status" value="1"/>
</dbReference>
<dbReference type="InterPro" id="IPR003961">
    <property type="entry name" value="FN3_dom"/>
</dbReference>
<dbReference type="PROSITE" id="PS50853">
    <property type="entry name" value="FN3"/>
    <property type="match status" value="4"/>
</dbReference>
<dbReference type="Pfam" id="PF18962">
    <property type="entry name" value="Por_Secre_tail"/>
    <property type="match status" value="1"/>
</dbReference>
<dbReference type="InterPro" id="IPR026444">
    <property type="entry name" value="Secre_tail"/>
</dbReference>
<feature type="domain" description="Fibronectin type-III" evidence="2">
    <location>
        <begin position="57"/>
        <end position="150"/>
    </location>
</feature>
<dbReference type="Gene3D" id="2.60.40.10">
    <property type="entry name" value="Immunoglobulins"/>
    <property type="match status" value="5"/>
</dbReference>
<dbReference type="InterPro" id="IPR050991">
    <property type="entry name" value="ECM_Regulatory_Proteins"/>
</dbReference>
<evidence type="ECO:0000313" key="4">
    <source>
        <dbReference type="Proteomes" id="UP000295221"/>
    </source>
</evidence>
<evidence type="ECO:0000256" key="1">
    <source>
        <dbReference type="ARBA" id="ARBA00022737"/>
    </source>
</evidence>
<reference evidence="3 4" key="1">
    <citation type="submission" date="2019-03" db="EMBL/GenBank/DDBJ databases">
        <title>Genomic Encyclopedia of Type Strains, Phase IV (KMG-IV): sequencing the most valuable type-strain genomes for metagenomic binning, comparative biology and taxonomic classification.</title>
        <authorList>
            <person name="Goeker M."/>
        </authorList>
    </citation>
    <scope>NUCLEOTIDE SEQUENCE [LARGE SCALE GENOMIC DNA]</scope>
    <source>
        <strain evidence="3 4">DSM 24179</strain>
    </source>
</reference>
<comment type="caution">
    <text evidence="3">The sequence shown here is derived from an EMBL/GenBank/DDBJ whole genome shotgun (WGS) entry which is preliminary data.</text>
</comment>
<keyword evidence="1" id="KW-0677">Repeat</keyword>
<dbReference type="OrthoDB" id="1089790at2"/>
<organism evidence="3 4">
    <name type="scientific">Natronoflexus pectinivorans</name>
    <dbReference type="NCBI Taxonomy" id="682526"/>
    <lineage>
        <taxon>Bacteria</taxon>
        <taxon>Pseudomonadati</taxon>
        <taxon>Bacteroidota</taxon>
        <taxon>Bacteroidia</taxon>
        <taxon>Marinilabiliales</taxon>
        <taxon>Marinilabiliaceae</taxon>
        <taxon>Natronoflexus</taxon>
    </lineage>
</organism>
<dbReference type="Pfam" id="PF00041">
    <property type="entry name" value="fn3"/>
    <property type="match status" value="2"/>
</dbReference>
<feature type="domain" description="Fibronectin type-III" evidence="2">
    <location>
        <begin position="443"/>
        <end position="534"/>
    </location>
</feature>
<feature type="domain" description="Fibronectin type-III" evidence="2">
    <location>
        <begin position="154"/>
        <end position="249"/>
    </location>
</feature>
<protein>
    <submittedName>
        <fullName evidence="3">Putative secreted protein (Por secretion system target)</fullName>
    </submittedName>
</protein>
<dbReference type="InterPro" id="IPR036116">
    <property type="entry name" value="FN3_sf"/>
</dbReference>
<evidence type="ECO:0000259" key="2">
    <source>
        <dbReference type="PROSITE" id="PS50853"/>
    </source>
</evidence>
<dbReference type="CDD" id="cd00063">
    <property type="entry name" value="FN3"/>
    <property type="match status" value="5"/>
</dbReference>
<dbReference type="NCBIfam" id="TIGR04183">
    <property type="entry name" value="Por_Secre_tail"/>
    <property type="match status" value="1"/>
</dbReference>
<keyword evidence="4" id="KW-1185">Reference proteome</keyword>
<gene>
    <name evidence="3" type="ORF">EV194_101659</name>
</gene>